<feature type="transmembrane region" description="Helical" evidence="1">
    <location>
        <begin position="446"/>
        <end position="466"/>
    </location>
</feature>
<gene>
    <name evidence="2" type="ORF">QBC34DRAFT_385320</name>
</gene>
<protein>
    <submittedName>
        <fullName evidence="2">Uncharacterized protein</fullName>
    </submittedName>
</protein>
<name>A0AAV9G9U7_9PEZI</name>
<evidence type="ECO:0000313" key="2">
    <source>
        <dbReference type="EMBL" id="KAK4444331.1"/>
    </source>
</evidence>
<keyword evidence="1" id="KW-0472">Membrane</keyword>
<keyword evidence="3" id="KW-1185">Reference proteome</keyword>
<feature type="transmembrane region" description="Helical" evidence="1">
    <location>
        <begin position="404"/>
        <end position="426"/>
    </location>
</feature>
<sequence>MFEAKRVERLGRCIWEPSPDPDLLGFIEAWWVADQDGEELSRTGDYHYRRGFLTDDEVEDWVNQKRDFSPPRFPSSKSRNPLSGKLSCIRILMCERVGWQPPRFAMSQRSYLHLEKEFALSHATLPILCRSSGLEYHRFSFPQAASPDENPLPLLSIILKHPQMYQLGNLGISLTHNLTTSTTLALLHGWSIFTFQNSVTGKRQVSHAERIHQLLEPSVSLWRHPLLLPTIIFQEHLTRCEDFISGGLSGRVRGIERDLGVTQSGRLVGTETALPEVVRELVGDDERRLMITAVVNTTLTDTVSFLGVLKWDCRLGAFLQRLDKKLGGYYADAGVGRGAVKELEAALEHFCGDAESTMEYVDRMRARLERQMEVLYNFMAQAGNDLNSRIAATSGLDSAAMKTLAFITAVFLPPSYVAALFSMTMFNWQAGEGDGNGGSVVSRNFWIYWVVSAPLTAGILLGWRFWWKKQRVHYAKAYPQVLSVVKKDEEGKEKTEGGQV</sequence>
<reference evidence="2" key="2">
    <citation type="submission" date="2023-05" db="EMBL/GenBank/DDBJ databases">
        <authorList>
            <consortium name="Lawrence Berkeley National Laboratory"/>
            <person name="Steindorff A."/>
            <person name="Hensen N."/>
            <person name="Bonometti L."/>
            <person name="Westerberg I."/>
            <person name="Brannstrom I.O."/>
            <person name="Guillou S."/>
            <person name="Cros-Aarteil S."/>
            <person name="Calhoun S."/>
            <person name="Haridas S."/>
            <person name="Kuo A."/>
            <person name="Mondo S."/>
            <person name="Pangilinan J."/>
            <person name="Riley R."/>
            <person name="Labutti K."/>
            <person name="Andreopoulos B."/>
            <person name="Lipzen A."/>
            <person name="Chen C."/>
            <person name="Yanf M."/>
            <person name="Daum C."/>
            <person name="Ng V."/>
            <person name="Clum A."/>
            <person name="Ohm R."/>
            <person name="Martin F."/>
            <person name="Silar P."/>
            <person name="Natvig D."/>
            <person name="Lalanne C."/>
            <person name="Gautier V."/>
            <person name="Ament-Velasquez S.L."/>
            <person name="Kruys A."/>
            <person name="Hutchinson M.I."/>
            <person name="Powell A.J."/>
            <person name="Barry K."/>
            <person name="Miller A.N."/>
            <person name="Grigoriev I.V."/>
            <person name="Debuchy R."/>
            <person name="Gladieux P."/>
            <person name="Thoren M.H."/>
            <person name="Johannesson H."/>
        </authorList>
    </citation>
    <scope>NUCLEOTIDE SEQUENCE</scope>
    <source>
        <strain evidence="2">PSN243</strain>
    </source>
</reference>
<dbReference type="Gene3D" id="1.20.58.340">
    <property type="entry name" value="Magnesium transport protein CorA, transmembrane region"/>
    <property type="match status" value="1"/>
</dbReference>
<reference evidence="2" key="1">
    <citation type="journal article" date="2023" name="Mol. Phylogenet. Evol.">
        <title>Genome-scale phylogeny and comparative genomics of the fungal order Sordariales.</title>
        <authorList>
            <person name="Hensen N."/>
            <person name="Bonometti L."/>
            <person name="Westerberg I."/>
            <person name="Brannstrom I.O."/>
            <person name="Guillou S."/>
            <person name="Cros-Aarteil S."/>
            <person name="Calhoun S."/>
            <person name="Haridas S."/>
            <person name="Kuo A."/>
            <person name="Mondo S."/>
            <person name="Pangilinan J."/>
            <person name="Riley R."/>
            <person name="LaButti K."/>
            <person name="Andreopoulos B."/>
            <person name="Lipzen A."/>
            <person name="Chen C."/>
            <person name="Yan M."/>
            <person name="Daum C."/>
            <person name="Ng V."/>
            <person name="Clum A."/>
            <person name="Steindorff A."/>
            <person name="Ohm R.A."/>
            <person name="Martin F."/>
            <person name="Silar P."/>
            <person name="Natvig D.O."/>
            <person name="Lalanne C."/>
            <person name="Gautier V."/>
            <person name="Ament-Velasquez S.L."/>
            <person name="Kruys A."/>
            <person name="Hutchinson M.I."/>
            <person name="Powell A.J."/>
            <person name="Barry K."/>
            <person name="Miller A.N."/>
            <person name="Grigoriev I.V."/>
            <person name="Debuchy R."/>
            <person name="Gladieux P."/>
            <person name="Hiltunen Thoren M."/>
            <person name="Johannesson H."/>
        </authorList>
    </citation>
    <scope>NUCLEOTIDE SEQUENCE</scope>
    <source>
        <strain evidence="2">PSN243</strain>
    </source>
</reference>
<evidence type="ECO:0000313" key="3">
    <source>
        <dbReference type="Proteomes" id="UP001321760"/>
    </source>
</evidence>
<organism evidence="2 3">
    <name type="scientific">Podospora aff. communis PSN243</name>
    <dbReference type="NCBI Taxonomy" id="3040156"/>
    <lineage>
        <taxon>Eukaryota</taxon>
        <taxon>Fungi</taxon>
        <taxon>Dikarya</taxon>
        <taxon>Ascomycota</taxon>
        <taxon>Pezizomycotina</taxon>
        <taxon>Sordariomycetes</taxon>
        <taxon>Sordariomycetidae</taxon>
        <taxon>Sordariales</taxon>
        <taxon>Podosporaceae</taxon>
        <taxon>Podospora</taxon>
    </lineage>
</organism>
<dbReference type="EMBL" id="MU865978">
    <property type="protein sequence ID" value="KAK4444331.1"/>
    <property type="molecule type" value="Genomic_DNA"/>
</dbReference>
<keyword evidence="1" id="KW-1133">Transmembrane helix</keyword>
<evidence type="ECO:0000256" key="1">
    <source>
        <dbReference type="SAM" id="Phobius"/>
    </source>
</evidence>
<dbReference type="AlphaFoldDB" id="A0AAV9G9U7"/>
<accession>A0AAV9G9U7</accession>
<dbReference type="Proteomes" id="UP001321760">
    <property type="component" value="Unassembled WGS sequence"/>
</dbReference>
<comment type="caution">
    <text evidence="2">The sequence shown here is derived from an EMBL/GenBank/DDBJ whole genome shotgun (WGS) entry which is preliminary data.</text>
</comment>
<proteinExistence type="predicted"/>
<keyword evidence="1" id="KW-0812">Transmembrane</keyword>